<dbReference type="Proteomes" id="UP000308600">
    <property type="component" value="Unassembled WGS sequence"/>
</dbReference>
<keyword evidence="2" id="KW-1185">Reference proteome</keyword>
<dbReference type="EMBL" id="ML208274">
    <property type="protein sequence ID" value="TFK73597.1"/>
    <property type="molecule type" value="Genomic_DNA"/>
</dbReference>
<name>A0ACD3B9C2_9AGAR</name>
<reference evidence="1 2" key="1">
    <citation type="journal article" date="2019" name="Nat. Ecol. Evol.">
        <title>Megaphylogeny resolves global patterns of mushroom evolution.</title>
        <authorList>
            <person name="Varga T."/>
            <person name="Krizsan K."/>
            <person name="Foldi C."/>
            <person name="Dima B."/>
            <person name="Sanchez-Garcia M."/>
            <person name="Sanchez-Ramirez S."/>
            <person name="Szollosi G.J."/>
            <person name="Szarkandi J.G."/>
            <person name="Papp V."/>
            <person name="Albert L."/>
            <person name="Andreopoulos W."/>
            <person name="Angelini C."/>
            <person name="Antonin V."/>
            <person name="Barry K.W."/>
            <person name="Bougher N.L."/>
            <person name="Buchanan P."/>
            <person name="Buyck B."/>
            <person name="Bense V."/>
            <person name="Catcheside P."/>
            <person name="Chovatia M."/>
            <person name="Cooper J."/>
            <person name="Damon W."/>
            <person name="Desjardin D."/>
            <person name="Finy P."/>
            <person name="Geml J."/>
            <person name="Haridas S."/>
            <person name="Hughes K."/>
            <person name="Justo A."/>
            <person name="Karasinski D."/>
            <person name="Kautmanova I."/>
            <person name="Kiss B."/>
            <person name="Kocsube S."/>
            <person name="Kotiranta H."/>
            <person name="LaButti K.M."/>
            <person name="Lechner B.E."/>
            <person name="Liimatainen K."/>
            <person name="Lipzen A."/>
            <person name="Lukacs Z."/>
            <person name="Mihaltcheva S."/>
            <person name="Morgado L.N."/>
            <person name="Niskanen T."/>
            <person name="Noordeloos M.E."/>
            <person name="Ohm R.A."/>
            <person name="Ortiz-Santana B."/>
            <person name="Ovrebo C."/>
            <person name="Racz N."/>
            <person name="Riley R."/>
            <person name="Savchenko A."/>
            <person name="Shiryaev A."/>
            <person name="Soop K."/>
            <person name="Spirin V."/>
            <person name="Szebenyi C."/>
            <person name="Tomsovsky M."/>
            <person name="Tulloss R.E."/>
            <person name="Uehling J."/>
            <person name="Grigoriev I.V."/>
            <person name="Vagvolgyi C."/>
            <person name="Papp T."/>
            <person name="Martin F.M."/>
            <person name="Miettinen O."/>
            <person name="Hibbett D.S."/>
            <person name="Nagy L.G."/>
        </authorList>
    </citation>
    <scope>NUCLEOTIDE SEQUENCE [LARGE SCALE GENOMIC DNA]</scope>
    <source>
        <strain evidence="1 2">NL-1719</strain>
    </source>
</reference>
<evidence type="ECO:0000313" key="2">
    <source>
        <dbReference type="Proteomes" id="UP000308600"/>
    </source>
</evidence>
<sequence>MATQQPDLKKMTIPQLKALCKERKVTGYSKLNKAGLVERLLAQLGAAGQGSNQGGTDASDQDSTRCGEQKDARHTTIGQESGSFSPPATPLSAPGNTTASSTPIDSPPGGESTTSPTPISLNEGTQASAPKPTASAGLPQNTRPGGSTSNRTSAQDPPLPGTQILNKNPTKKGHATPTSSRKRPHPDSESNHGATPDRGGFKVPGLPNNSTVQQLQQSGPSIHGASGGLVDNHNPEKRPRTSAESGKRFKPLMPANKSPKARPHSDLERTTATTDSPTHSETSGPRLCYLDFQVLSAPTSFKPISLPPSVAQRKRVGSLALALSDIDVETLKNCTQVSRSFRYAGTTTPTSACMIAFLLNYTLKLHRIAYLSAFYRLARRFSGVRLDQALHGVLRNMTNLWPYLQFREHEVIERKAVYENSFLGKALAHKNLISERLWGSPDHEKQITIAVRFVLTRFCESLLAHSAIRQHNWTTSLVVDAHNIIDDEIWRIDVLHSSGKVEQLLVLERTCEIIGQPENSMLSGRSTPLRTDWSTFLAQRLAMTSRGLGAEQGSFGSGPRGSLLDSLSWTNHEEYHKGMSKLWLSKIQTEGDPGKAKFLVAQRYILACIVGNGVSGRWMSSTEMDQEYSGNPCQVPGPKPKVTKVNLYLPPHHHIESVHFTTAQKKPIHPAIAVIQTPTREYYILRDNGFQIGCEEEGIEEMWMSILSCNSSSLQTLQYK</sequence>
<evidence type="ECO:0000313" key="1">
    <source>
        <dbReference type="EMBL" id="TFK73597.1"/>
    </source>
</evidence>
<organism evidence="1 2">
    <name type="scientific">Pluteus cervinus</name>
    <dbReference type="NCBI Taxonomy" id="181527"/>
    <lineage>
        <taxon>Eukaryota</taxon>
        <taxon>Fungi</taxon>
        <taxon>Dikarya</taxon>
        <taxon>Basidiomycota</taxon>
        <taxon>Agaricomycotina</taxon>
        <taxon>Agaricomycetes</taxon>
        <taxon>Agaricomycetidae</taxon>
        <taxon>Agaricales</taxon>
        <taxon>Pluteineae</taxon>
        <taxon>Pluteaceae</taxon>
        <taxon>Pluteus</taxon>
    </lineage>
</organism>
<proteinExistence type="predicted"/>
<accession>A0ACD3B9C2</accession>
<gene>
    <name evidence="1" type="ORF">BDN72DRAFT_893782</name>
</gene>
<protein>
    <submittedName>
        <fullName evidence="1">Uncharacterized protein</fullName>
    </submittedName>
</protein>